<organism evidence="1 2">
    <name type="scientific">Hirschia baltica (strain ATCC 49814 / DSM 5838 / IFAM 1418)</name>
    <dbReference type="NCBI Taxonomy" id="582402"/>
    <lineage>
        <taxon>Bacteria</taxon>
        <taxon>Pseudomonadati</taxon>
        <taxon>Pseudomonadota</taxon>
        <taxon>Alphaproteobacteria</taxon>
        <taxon>Hyphomonadales</taxon>
        <taxon>Hyphomonadaceae</taxon>
        <taxon>Hirschia</taxon>
    </lineage>
</organism>
<dbReference type="EMBL" id="CP001678">
    <property type="protein sequence ID" value="ACT58304.1"/>
    <property type="molecule type" value="Genomic_DNA"/>
</dbReference>
<name>C6XNQ1_HIRBI</name>
<dbReference type="InterPro" id="IPR036420">
    <property type="entry name" value="BRCT_dom_sf"/>
</dbReference>
<dbReference type="Proteomes" id="UP000002745">
    <property type="component" value="Chromosome"/>
</dbReference>
<proteinExistence type="predicted"/>
<reference evidence="2" key="1">
    <citation type="journal article" date="2011" name="J. Bacteriol.">
        <title>Genome sequences of eight morphologically diverse alphaproteobacteria.</title>
        <authorList>
            <consortium name="US DOE Joint Genome Institute"/>
            <person name="Brown P.J."/>
            <person name="Kysela D.T."/>
            <person name="Buechlein A."/>
            <person name="Hemmerich C."/>
            <person name="Brun Y.V."/>
        </authorList>
    </citation>
    <scope>NUCLEOTIDE SEQUENCE [LARGE SCALE GENOMIC DNA]</scope>
    <source>
        <strain evidence="2">ATCC 49814 / DSM 5838 / IFAM 1418</strain>
    </source>
</reference>
<evidence type="ECO:0000313" key="1">
    <source>
        <dbReference type="EMBL" id="ACT58304.1"/>
    </source>
</evidence>
<dbReference type="AlphaFoldDB" id="C6XNQ1"/>
<evidence type="ECO:0008006" key="3">
    <source>
        <dbReference type="Google" id="ProtNLM"/>
    </source>
</evidence>
<keyword evidence="2" id="KW-1185">Reference proteome</keyword>
<dbReference type="STRING" id="582402.Hbal_0602"/>
<dbReference type="KEGG" id="hba:Hbal_0602"/>
<dbReference type="RefSeq" id="WP_015826454.1">
    <property type="nucleotide sequence ID" value="NC_012982.1"/>
</dbReference>
<accession>C6XNQ1</accession>
<evidence type="ECO:0000313" key="2">
    <source>
        <dbReference type="Proteomes" id="UP000002745"/>
    </source>
</evidence>
<dbReference type="Gene3D" id="3.40.50.10190">
    <property type="entry name" value="BRCT domain"/>
    <property type="match status" value="1"/>
</dbReference>
<protein>
    <recommendedName>
        <fullName evidence="3">BRCT domain-containing protein</fullName>
    </recommendedName>
</protein>
<dbReference type="CDD" id="cd00027">
    <property type="entry name" value="BRCT"/>
    <property type="match status" value="1"/>
</dbReference>
<gene>
    <name evidence="1" type="ordered locus">Hbal_0602</name>
</gene>
<sequence length="129" mass="14561">MTYTPDPWLILSKKSDLAADDISQMSSEDAWEAIAQLRDLTNENHDPAVRRLRMCFVGFSPELKEKLGDEAFALGFLVDNGLTKKLDFMVCGPTAPASKIRAAEKFGVEILMEFEFKEFQETGELPIRE</sequence>
<dbReference type="OrthoDB" id="9132890at2"/>
<dbReference type="eggNOG" id="COG0272">
    <property type="taxonomic scope" value="Bacteria"/>
</dbReference>
<dbReference type="SUPFAM" id="SSF52113">
    <property type="entry name" value="BRCT domain"/>
    <property type="match status" value="1"/>
</dbReference>
<dbReference type="HOGENOM" id="CLU_103707_1_0_5"/>